<dbReference type="Gramene" id="rna23385">
    <property type="protein sequence ID" value="RHN60979.1"/>
    <property type="gene ID" value="gene23385"/>
</dbReference>
<comment type="caution">
    <text evidence="1">The sequence shown here is derived from an EMBL/GenBank/DDBJ whole genome shotgun (WGS) entry which is preliminary data.</text>
</comment>
<gene>
    <name evidence="1" type="ORF">MtrunA17_Chr4g0031661</name>
</gene>
<proteinExistence type="predicted"/>
<evidence type="ECO:0000313" key="1">
    <source>
        <dbReference type="EMBL" id="RHN60979.1"/>
    </source>
</evidence>
<organism evidence="1 2">
    <name type="scientific">Medicago truncatula</name>
    <name type="common">Barrel medic</name>
    <name type="synonym">Medicago tribuloides</name>
    <dbReference type="NCBI Taxonomy" id="3880"/>
    <lineage>
        <taxon>Eukaryota</taxon>
        <taxon>Viridiplantae</taxon>
        <taxon>Streptophyta</taxon>
        <taxon>Embryophyta</taxon>
        <taxon>Tracheophyta</taxon>
        <taxon>Spermatophyta</taxon>
        <taxon>Magnoliopsida</taxon>
        <taxon>eudicotyledons</taxon>
        <taxon>Gunneridae</taxon>
        <taxon>Pentapetalae</taxon>
        <taxon>rosids</taxon>
        <taxon>fabids</taxon>
        <taxon>Fabales</taxon>
        <taxon>Fabaceae</taxon>
        <taxon>Papilionoideae</taxon>
        <taxon>50 kb inversion clade</taxon>
        <taxon>NPAAA clade</taxon>
        <taxon>Hologalegina</taxon>
        <taxon>IRL clade</taxon>
        <taxon>Trifolieae</taxon>
        <taxon>Medicago</taxon>
    </lineage>
</organism>
<sequence length="69" mass="7962">MFQHSSCFSSSSYLRRLNHLPLEASFQPWASSQQELSRRRWTSSPQLVSSLLASSLPLVPLRIWNLEES</sequence>
<evidence type="ECO:0000313" key="2">
    <source>
        <dbReference type="Proteomes" id="UP000265566"/>
    </source>
</evidence>
<dbReference type="Proteomes" id="UP000265566">
    <property type="component" value="Chromosome 4"/>
</dbReference>
<accession>A0A396I5R7</accession>
<reference evidence="2" key="1">
    <citation type="journal article" date="2018" name="Nat. Plants">
        <title>Whole-genome landscape of Medicago truncatula symbiotic genes.</title>
        <authorList>
            <person name="Pecrix Y."/>
            <person name="Staton S.E."/>
            <person name="Sallet E."/>
            <person name="Lelandais-Briere C."/>
            <person name="Moreau S."/>
            <person name="Carrere S."/>
            <person name="Blein T."/>
            <person name="Jardinaud M.F."/>
            <person name="Latrasse D."/>
            <person name="Zouine M."/>
            <person name="Zahm M."/>
            <person name="Kreplak J."/>
            <person name="Mayjonade B."/>
            <person name="Satge C."/>
            <person name="Perez M."/>
            <person name="Cauet S."/>
            <person name="Marande W."/>
            <person name="Chantry-Darmon C."/>
            <person name="Lopez-Roques C."/>
            <person name="Bouchez O."/>
            <person name="Berard A."/>
            <person name="Debelle F."/>
            <person name="Munos S."/>
            <person name="Bendahmane A."/>
            <person name="Berges H."/>
            <person name="Niebel A."/>
            <person name="Buitink J."/>
            <person name="Frugier F."/>
            <person name="Benhamed M."/>
            <person name="Crespi M."/>
            <person name="Gouzy J."/>
            <person name="Gamas P."/>
        </authorList>
    </citation>
    <scope>NUCLEOTIDE SEQUENCE [LARGE SCALE GENOMIC DNA]</scope>
    <source>
        <strain evidence="2">cv. Jemalong A17</strain>
    </source>
</reference>
<name>A0A396I5R7_MEDTR</name>
<dbReference type="AlphaFoldDB" id="A0A396I5R7"/>
<dbReference type="EMBL" id="PSQE01000004">
    <property type="protein sequence ID" value="RHN60979.1"/>
    <property type="molecule type" value="Genomic_DNA"/>
</dbReference>
<protein>
    <submittedName>
        <fullName evidence="1">Uncharacterized protein</fullName>
    </submittedName>
</protein>